<keyword evidence="1" id="KW-1133">Transmembrane helix</keyword>
<keyword evidence="3" id="KW-1185">Reference proteome</keyword>
<comment type="caution">
    <text evidence="2">The sequence shown here is derived from an EMBL/GenBank/DDBJ whole genome shotgun (WGS) entry which is preliminary data.</text>
</comment>
<evidence type="ECO:0000313" key="2">
    <source>
        <dbReference type="EMBL" id="MCQ4924812.1"/>
    </source>
</evidence>
<evidence type="ECO:0008006" key="4">
    <source>
        <dbReference type="Google" id="ProtNLM"/>
    </source>
</evidence>
<proteinExistence type="predicted"/>
<keyword evidence="1" id="KW-0472">Membrane</keyword>
<evidence type="ECO:0000256" key="1">
    <source>
        <dbReference type="SAM" id="Phobius"/>
    </source>
</evidence>
<dbReference type="Proteomes" id="UP001524478">
    <property type="component" value="Unassembled WGS sequence"/>
</dbReference>
<dbReference type="EMBL" id="JANGAC010000015">
    <property type="protein sequence ID" value="MCQ4924812.1"/>
    <property type="molecule type" value="Genomic_DNA"/>
</dbReference>
<keyword evidence="1" id="KW-0812">Transmembrane</keyword>
<feature type="transmembrane region" description="Helical" evidence="1">
    <location>
        <begin position="108"/>
        <end position="131"/>
    </location>
</feature>
<protein>
    <recommendedName>
        <fullName evidence="4">Zinc ribbon domain-containing protein</fullName>
    </recommendedName>
</protein>
<accession>A0ABT1SFX4</accession>
<feature type="transmembrane region" description="Helical" evidence="1">
    <location>
        <begin position="6"/>
        <end position="26"/>
    </location>
</feature>
<reference evidence="2 3" key="1">
    <citation type="submission" date="2022-06" db="EMBL/GenBank/DDBJ databases">
        <title>Isolation of gut microbiota from human fecal samples.</title>
        <authorList>
            <person name="Pamer E.G."/>
            <person name="Barat B."/>
            <person name="Waligurski E."/>
            <person name="Medina S."/>
            <person name="Paddock L."/>
            <person name="Mostad J."/>
        </authorList>
    </citation>
    <scope>NUCLEOTIDE SEQUENCE [LARGE SCALE GENOMIC DNA]</scope>
    <source>
        <strain evidence="2 3">DFI.7.95</strain>
    </source>
</reference>
<name>A0ABT1SFX4_9FIRM</name>
<feature type="transmembrane region" description="Helical" evidence="1">
    <location>
        <begin position="38"/>
        <end position="60"/>
    </location>
</feature>
<organism evidence="2 3">
    <name type="scientific">Tissierella carlieri</name>
    <dbReference type="NCBI Taxonomy" id="689904"/>
    <lineage>
        <taxon>Bacteria</taxon>
        <taxon>Bacillati</taxon>
        <taxon>Bacillota</taxon>
        <taxon>Tissierellia</taxon>
        <taxon>Tissierellales</taxon>
        <taxon>Tissierellaceae</taxon>
        <taxon>Tissierella</taxon>
    </lineage>
</organism>
<sequence>MSMNMFILFGILISFVVVTFAFLGTWTYRDAKKRNLNAGLWTAIVLLVPNLMGLIIYFLVARKDEMITCNKCGSMVPGSSNYCMTCGNEFKEDIRYYRENRESNSKGLMIGFIIYFIVIIIIFMGFVLIVFRDGDLKAHSGISIGSIENNIGDKWNVSYISSTKEFTRKIKIEDNNPSRLYIESECGKGKLSLRLVQGDIERTIDLSPKNDSYEFDLSIFKDGEVKLYLIGNNAKNVKFKSYWE</sequence>
<evidence type="ECO:0000313" key="3">
    <source>
        <dbReference type="Proteomes" id="UP001524478"/>
    </source>
</evidence>
<gene>
    <name evidence="2" type="ORF">NE686_17050</name>
</gene>